<dbReference type="InterPro" id="IPR004358">
    <property type="entry name" value="Sig_transdc_His_kin-like_C"/>
</dbReference>
<dbReference type="CDD" id="cd00082">
    <property type="entry name" value="HisKA"/>
    <property type="match status" value="1"/>
</dbReference>
<dbReference type="SMART" id="SM00091">
    <property type="entry name" value="PAS"/>
    <property type="match status" value="2"/>
</dbReference>
<comment type="caution">
    <text evidence="9">The sequence shown here is derived from an EMBL/GenBank/DDBJ whole genome shotgun (WGS) entry which is preliminary data.</text>
</comment>
<evidence type="ECO:0000313" key="10">
    <source>
        <dbReference type="Proteomes" id="UP001500582"/>
    </source>
</evidence>
<dbReference type="PROSITE" id="PS50109">
    <property type="entry name" value="HIS_KIN"/>
    <property type="match status" value="1"/>
</dbReference>
<dbReference type="CDD" id="cd00130">
    <property type="entry name" value="PAS"/>
    <property type="match status" value="2"/>
</dbReference>
<dbReference type="SUPFAM" id="SSF55785">
    <property type="entry name" value="PYP-like sensor domain (PAS domain)"/>
    <property type="match status" value="2"/>
</dbReference>
<dbReference type="PRINTS" id="PR00344">
    <property type="entry name" value="BCTRLSENSOR"/>
</dbReference>
<sequence>MSDKTQRELEKILEYSHDIICTVSRDGIFQRVSSAVYPILGYQPSELCGKNYRDFIETADVPEAENLICQIVAGGNQSGLENRYRHKLGHLVPLIWSAGWDEHDQVMHCIARDGSTKRERDQLLRSLEEANLRYSYVTRATSDALWDWDIKSNTLYWAEGYTEIFGHPVNGVKADISAWTDHIHAEDRERIAESIRAVLVSQQANWKEEYRFERANATFAYVVDRGFIIRDSTQRAVRMVGAMHDISERKARIKELKQLADDLYHRNQELQQFGYVVSHNLRSPVANIMGIVTLLEIDRDDPEMIDRCIQELKSSIHRLDEVILDLSKILSITDGATAMVLEPVDVSEILQHIKLDLHDTLALNEVTLLLPQLPIIFNSHKAYLNSILFNLIGNAVKYRSEEPPVIRVDVTREGNDLLIQVKDNGTGIDLAKYGKDIFKPYQRFTNSHEGKGLGLFLVKSHVKVLNGTIEVASEPEKGTTFTVLLSSGQR</sequence>
<dbReference type="InterPro" id="IPR052162">
    <property type="entry name" value="Sensor_kinase/Photoreceptor"/>
</dbReference>
<accession>A0ABP8GC84</accession>
<dbReference type="InterPro" id="IPR005467">
    <property type="entry name" value="His_kinase_dom"/>
</dbReference>
<keyword evidence="4" id="KW-0808">Transferase</keyword>
<dbReference type="InterPro" id="IPR000700">
    <property type="entry name" value="PAS-assoc_C"/>
</dbReference>
<evidence type="ECO:0000256" key="1">
    <source>
        <dbReference type="ARBA" id="ARBA00000085"/>
    </source>
</evidence>
<comment type="catalytic activity">
    <reaction evidence="1">
        <text>ATP + protein L-histidine = ADP + protein N-phospho-L-histidine.</text>
        <dbReference type="EC" id="2.7.13.3"/>
    </reaction>
</comment>
<dbReference type="Gene3D" id="2.10.70.100">
    <property type="match status" value="1"/>
</dbReference>
<dbReference type="Gene3D" id="3.30.450.20">
    <property type="entry name" value="PAS domain"/>
    <property type="match status" value="2"/>
</dbReference>
<dbReference type="InterPro" id="IPR036097">
    <property type="entry name" value="HisK_dim/P_sf"/>
</dbReference>
<evidence type="ECO:0000256" key="4">
    <source>
        <dbReference type="ARBA" id="ARBA00022679"/>
    </source>
</evidence>
<dbReference type="InterPro" id="IPR003594">
    <property type="entry name" value="HATPase_dom"/>
</dbReference>
<dbReference type="InterPro" id="IPR036890">
    <property type="entry name" value="HATPase_C_sf"/>
</dbReference>
<dbReference type="Gene3D" id="1.10.287.130">
    <property type="match status" value="1"/>
</dbReference>
<evidence type="ECO:0000259" key="8">
    <source>
        <dbReference type="PROSITE" id="PS50113"/>
    </source>
</evidence>
<name>A0ABP8GC84_9SPHI</name>
<feature type="domain" description="PAS" evidence="7">
    <location>
        <begin position="130"/>
        <end position="202"/>
    </location>
</feature>
<dbReference type="Proteomes" id="UP001500582">
    <property type="component" value="Unassembled WGS sequence"/>
</dbReference>
<dbReference type="Pfam" id="PF02518">
    <property type="entry name" value="HATPase_c"/>
    <property type="match status" value="1"/>
</dbReference>
<evidence type="ECO:0000256" key="3">
    <source>
        <dbReference type="ARBA" id="ARBA00022553"/>
    </source>
</evidence>
<evidence type="ECO:0000259" key="7">
    <source>
        <dbReference type="PROSITE" id="PS50112"/>
    </source>
</evidence>
<evidence type="ECO:0000259" key="6">
    <source>
        <dbReference type="PROSITE" id="PS50109"/>
    </source>
</evidence>
<dbReference type="EMBL" id="BAABFT010000004">
    <property type="protein sequence ID" value="GAA4321634.1"/>
    <property type="molecule type" value="Genomic_DNA"/>
</dbReference>
<dbReference type="PROSITE" id="PS50113">
    <property type="entry name" value="PAC"/>
    <property type="match status" value="1"/>
</dbReference>
<dbReference type="RefSeq" id="WP_345211072.1">
    <property type="nucleotide sequence ID" value="NZ_BAABFT010000004.1"/>
</dbReference>
<evidence type="ECO:0000256" key="5">
    <source>
        <dbReference type="ARBA" id="ARBA00022777"/>
    </source>
</evidence>
<dbReference type="PROSITE" id="PS50112">
    <property type="entry name" value="PAS"/>
    <property type="match status" value="2"/>
</dbReference>
<organism evidence="9 10">
    <name type="scientific">Mucilaginibacter gynuensis</name>
    <dbReference type="NCBI Taxonomy" id="1302236"/>
    <lineage>
        <taxon>Bacteria</taxon>
        <taxon>Pseudomonadati</taxon>
        <taxon>Bacteroidota</taxon>
        <taxon>Sphingobacteriia</taxon>
        <taxon>Sphingobacteriales</taxon>
        <taxon>Sphingobacteriaceae</taxon>
        <taxon>Mucilaginibacter</taxon>
    </lineage>
</organism>
<dbReference type="SMART" id="SM00388">
    <property type="entry name" value="HisKA"/>
    <property type="match status" value="1"/>
</dbReference>
<keyword evidence="3" id="KW-0597">Phosphoprotein</keyword>
<dbReference type="InterPro" id="IPR035965">
    <property type="entry name" value="PAS-like_dom_sf"/>
</dbReference>
<dbReference type="Gene3D" id="3.30.565.10">
    <property type="entry name" value="Histidine kinase-like ATPase, C-terminal domain"/>
    <property type="match status" value="1"/>
</dbReference>
<dbReference type="InterPro" id="IPR013655">
    <property type="entry name" value="PAS_fold_3"/>
</dbReference>
<dbReference type="SUPFAM" id="SSF47384">
    <property type="entry name" value="Homodimeric domain of signal transducing histidine kinase"/>
    <property type="match status" value="1"/>
</dbReference>
<keyword evidence="10" id="KW-1185">Reference proteome</keyword>
<keyword evidence="5" id="KW-0418">Kinase</keyword>
<dbReference type="Pfam" id="PF00512">
    <property type="entry name" value="HisKA"/>
    <property type="match status" value="1"/>
</dbReference>
<feature type="domain" description="PAS" evidence="7">
    <location>
        <begin position="5"/>
        <end position="75"/>
    </location>
</feature>
<dbReference type="SUPFAM" id="SSF55874">
    <property type="entry name" value="ATPase domain of HSP90 chaperone/DNA topoisomerase II/histidine kinase"/>
    <property type="match status" value="1"/>
</dbReference>
<gene>
    <name evidence="9" type="ORF">GCM10023149_21570</name>
</gene>
<dbReference type="InterPro" id="IPR000014">
    <property type="entry name" value="PAS"/>
</dbReference>
<reference evidence="10" key="1">
    <citation type="journal article" date="2019" name="Int. J. Syst. Evol. Microbiol.">
        <title>The Global Catalogue of Microorganisms (GCM) 10K type strain sequencing project: providing services to taxonomists for standard genome sequencing and annotation.</title>
        <authorList>
            <consortium name="The Broad Institute Genomics Platform"/>
            <consortium name="The Broad Institute Genome Sequencing Center for Infectious Disease"/>
            <person name="Wu L."/>
            <person name="Ma J."/>
        </authorList>
    </citation>
    <scope>NUCLEOTIDE SEQUENCE [LARGE SCALE GENOMIC DNA]</scope>
    <source>
        <strain evidence="10">JCM 17705</strain>
    </source>
</reference>
<evidence type="ECO:0000256" key="2">
    <source>
        <dbReference type="ARBA" id="ARBA00012438"/>
    </source>
</evidence>
<dbReference type="NCBIfam" id="TIGR00229">
    <property type="entry name" value="sensory_box"/>
    <property type="match status" value="2"/>
</dbReference>
<dbReference type="PANTHER" id="PTHR43304:SF1">
    <property type="entry name" value="PAC DOMAIN-CONTAINING PROTEIN"/>
    <property type="match status" value="1"/>
</dbReference>
<dbReference type="InterPro" id="IPR003661">
    <property type="entry name" value="HisK_dim/P_dom"/>
</dbReference>
<dbReference type="Pfam" id="PF08447">
    <property type="entry name" value="PAS_3"/>
    <property type="match status" value="2"/>
</dbReference>
<proteinExistence type="predicted"/>
<feature type="domain" description="Histidine kinase" evidence="6">
    <location>
        <begin position="276"/>
        <end position="489"/>
    </location>
</feature>
<evidence type="ECO:0000313" key="9">
    <source>
        <dbReference type="EMBL" id="GAA4321634.1"/>
    </source>
</evidence>
<protein>
    <recommendedName>
        <fullName evidence="2">histidine kinase</fullName>
        <ecNumber evidence="2">2.7.13.3</ecNumber>
    </recommendedName>
</protein>
<dbReference type="SMART" id="SM00387">
    <property type="entry name" value="HATPase_c"/>
    <property type="match status" value="1"/>
</dbReference>
<dbReference type="PANTHER" id="PTHR43304">
    <property type="entry name" value="PHYTOCHROME-LIKE PROTEIN CPH1"/>
    <property type="match status" value="1"/>
</dbReference>
<dbReference type="EC" id="2.7.13.3" evidence="2"/>
<feature type="domain" description="PAC" evidence="8">
    <location>
        <begin position="206"/>
        <end position="258"/>
    </location>
</feature>